<dbReference type="EMBL" id="GL945435">
    <property type="protein sequence ID" value="EGO23699.1"/>
    <property type="molecule type" value="Genomic_DNA"/>
</dbReference>
<dbReference type="CDD" id="cd00086">
    <property type="entry name" value="homeodomain"/>
    <property type="match status" value="1"/>
</dbReference>
<keyword evidence="4 5" id="KW-0539">Nucleus</keyword>
<dbReference type="InterPro" id="IPR001356">
    <property type="entry name" value="HD"/>
</dbReference>
<dbReference type="InterPro" id="IPR009057">
    <property type="entry name" value="Homeodomain-like_sf"/>
</dbReference>
<gene>
    <name evidence="8" type="ORF">SERLADRAFT_450026</name>
</gene>
<feature type="region of interest" description="Disordered" evidence="6">
    <location>
        <begin position="465"/>
        <end position="629"/>
    </location>
</feature>
<dbReference type="OrthoDB" id="10056939at2759"/>
<organism>
    <name type="scientific">Serpula lacrymans var. lacrymans (strain S7.9)</name>
    <name type="common">Dry rot fungus</name>
    <dbReference type="NCBI Taxonomy" id="578457"/>
    <lineage>
        <taxon>Eukaryota</taxon>
        <taxon>Fungi</taxon>
        <taxon>Dikarya</taxon>
        <taxon>Basidiomycota</taxon>
        <taxon>Agaricomycotina</taxon>
        <taxon>Agaricomycetes</taxon>
        <taxon>Agaricomycetidae</taxon>
        <taxon>Boletales</taxon>
        <taxon>Coniophorineae</taxon>
        <taxon>Serpulaceae</taxon>
        <taxon>Serpula</taxon>
    </lineage>
</organism>
<evidence type="ECO:0000259" key="7">
    <source>
        <dbReference type="PROSITE" id="PS50071"/>
    </source>
</evidence>
<dbReference type="PANTHER" id="PTHR11850">
    <property type="entry name" value="HOMEOBOX PROTEIN TRANSCRIPTION FACTORS"/>
    <property type="match status" value="1"/>
</dbReference>
<sequence length="629" mass="68280">MIEQKHPSDNNILNSYNVAQLQYAFPSDVDIDYSARRMSTSTASAADTDSSITSRGEKRPLSPSSSPQPRRSRPTDAWNFPSHLENKPSLDTALDSSKVQLPSIFTTFEDPFRHELRRASLPSLHSDPSNTRHRPYPPSSLRRSHNQSGLASYQFPSSDTPDTSADRGSHRPKLTADTHLHLPNSFPDHSPYPATALSSDTTPSSSNLTSSSYTSPLTPDVRPHPVSVAYNDQDAWSASPSGIIRPSSTPGQLSTGPATKYDDNIRHSSFSVSQQQMFGSATRISGQQDRRGYQGSSMKSDDWNFSSQDYVLPPSNSSYPVSSSPLSTSHIPASTPSASTRSPQAPSSTLVERPTRKRGKLPKETTDYLKAWLHRHSDHPYPSEEEKKQLCHATGLSMSQVSNWMINARRRILAPAHRAASGPTTSAPYPPSARAGPVPSMLDPIARRASIPTDSLQLYHPMSLQSIPSSQGHHHSSSDFGSTRHLLGIPSTRSSQHYGGGGGISSSGGLDYSQSRLGMSYVPGQGHHSGSTAQSTQYLSSGVPMSAPPSLSSNPFASHNIHGQQHQQHHQPSLYSSQHHHSSMSSNFLPSPSQGTSRLPSHSTESQSHSYYSEGQSHPPSSTSYSNPQ</sequence>
<evidence type="ECO:0000256" key="3">
    <source>
        <dbReference type="ARBA" id="ARBA00023155"/>
    </source>
</evidence>
<protein>
    <recommendedName>
        <fullName evidence="7">Homeobox domain-containing protein</fullName>
    </recommendedName>
</protein>
<feature type="compositionally biased region" description="Low complexity" evidence="6">
    <location>
        <begin position="39"/>
        <end position="54"/>
    </location>
</feature>
<dbReference type="GO" id="GO:0005634">
    <property type="term" value="C:nucleus"/>
    <property type="evidence" value="ECO:0007669"/>
    <property type="project" value="UniProtKB-SubCell"/>
</dbReference>
<feature type="compositionally biased region" description="Low complexity" evidence="6">
    <location>
        <begin position="558"/>
        <end position="593"/>
    </location>
</feature>
<feature type="compositionally biased region" description="Polar residues" evidence="6">
    <location>
        <begin position="237"/>
        <end position="257"/>
    </location>
</feature>
<evidence type="ECO:0000256" key="1">
    <source>
        <dbReference type="ARBA" id="ARBA00005800"/>
    </source>
</evidence>
<dbReference type="InterPro" id="IPR050224">
    <property type="entry name" value="TALE_homeobox"/>
</dbReference>
<dbReference type="InterPro" id="IPR008422">
    <property type="entry name" value="KN_HD"/>
</dbReference>
<feature type="domain" description="Homeobox" evidence="7">
    <location>
        <begin position="352"/>
        <end position="415"/>
    </location>
</feature>
<reference evidence="8" key="1">
    <citation type="submission" date="2011-04" db="EMBL/GenBank/DDBJ databases">
        <title>Evolution of plant cell wall degrading machinery underlies the functional diversity of forest fungi.</title>
        <authorList>
            <consortium name="US DOE Joint Genome Institute (JGI-PGF)"/>
            <person name="Eastwood D.C."/>
            <person name="Floudas D."/>
            <person name="Binder M."/>
            <person name="Majcherczyk A."/>
            <person name="Schneider P."/>
            <person name="Aerts A."/>
            <person name="Asiegbu F.O."/>
            <person name="Baker S.E."/>
            <person name="Barry K."/>
            <person name="Bendiksby M."/>
            <person name="Blumentritt M."/>
            <person name="Coutinho P.M."/>
            <person name="Cullen D."/>
            <person name="Cullen D."/>
            <person name="Gathman A."/>
            <person name="Goodell B."/>
            <person name="Henrissat B."/>
            <person name="Ihrmark K."/>
            <person name="Kauserud H."/>
            <person name="Kohler A."/>
            <person name="LaButti K."/>
            <person name="Lapidus A."/>
            <person name="Lavin J.L."/>
            <person name="Lee Y.-H."/>
            <person name="Lindquist E."/>
            <person name="Lilly W."/>
            <person name="Lucas S."/>
            <person name="Morin E."/>
            <person name="Murat C."/>
            <person name="Oguiza J.A."/>
            <person name="Park J."/>
            <person name="Pisabarro A.G."/>
            <person name="Riley R."/>
            <person name="Rosling A."/>
            <person name="Salamov A."/>
            <person name="Schmidt O."/>
            <person name="Schmutz J."/>
            <person name="Skrede I."/>
            <person name="Stenlid J."/>
            <person name="Wiebenga A."/>
            <person name="Xie X."/>
            <person name="Kues U."/>
            <person name="Hibbett D.S."/>
            <person name="Hoffmeister D."/>
            <person name="Hogberg N."/>
            <person name="Martin F."/>
            <person name="Grigoriev I.V."/>
            <person name="Watkinson S.C."/>
        </authorList>
    </citation>
    <scope>NUCLEOTIDE SEQUENCE</scope>
    <source>
        <strain evidence="8">S7.9</strain>
    </source>
</reference>
<dbReference type="GeneID" id="18816610"/>
<feature type="compositionally biased region" description="Polar residues" evidence="6">
    <location>
        <begin position="146"/>
        <end position="163"/>
    </location>
</feature>
<feature type="DNA-binding region" description="Homeobox" evidence="5">
    <location>
        <begin position="354"/>
        <end position="416"/>
    </location>
</feature>
<dbReference type="RefSeq" id="XP_007319461.1">
    <property type="nucleotide sequence ID" value="XM_007319399.1"/>
</dbReference>
<feature type="region of interest" description="Disordered" evidence="6">
    <location>
        <begin position="120"/>
        <end position="224"/>
    </location>
</feature>
<evidence type="ECO:0000313" key="8">
    <source>
        <dbReference type="EMBL" id="EGO23699.1"/>
    </source>
</evidence>
<evidence type="ECO:0000256" key="2">
    <source>
        <dbReference type="ARBA" id="ARBA00023125"/>
    </source>
</evidence>
<evidence type="ECO:0000256" key="6">
    <source>
        <dbReference type="SAM" id="MobiDB-lite"/>
    </source>
</evidence>
<keyword evidence="2 5" id="KW-0238">DNA-binding</keyword>
<dbReference type="AlphaFoldDB" id="F8NYM8"/>
<dbReference type="PROSITE" id="PS50071">
    <property type="entry name" value="HOMEOBOX_2"/>
    <property type="match status" value="1"/>
</dbReference>
<dbReference type="GO" id="GO:0003677">
    <property type="term" value="F:DNA binding"/>
    <property type="evidence" value="ECO:0007669"/>
    <property type="project" value="UniProtKB-UniRule"/>
</dbReference>
<feature type="compositionally biased region" description="Polar residues" evidence="6">
    <location>
        <begin position="594"/>
        <end position="629"/>
    </location>
</feature>
<dbReference type="SMART" id="SM00389">
    <property type="entry name" value="HOX"/>
    <property type="match status" value="1"/>
</dbReference>
<feature type="compositionally biased region" description="Low complexity" evidence="6">
    <location>
        <begin position="313"/>
        <end position="349"/>
    </location>
</feature>
<comment type="similarity">
    <text evidence="1">Belongs to the TALE/M-ATYP homeobox family.</text>
</comment>
<evidence type="ECO:0000256" key="5">
    <source>
        <dbReference type="PROSITE-ProRule" id="PRU00108"/>
    </source>
</evidence>
<dbReference type="GO" id="GO:0006355">
    <property type="term" value="P:regulation of DNA-templated transcription"/>
    <property type="evidence" value="ECO:0007669"/>
    <property type="project" value="InterPro"/>
</dbReference>
<accession>F8NYM8</accession>
<feature type="compositionally biased region" description="Polar residues" evidence="6">
    <location>
        <begin position="294"/>
        <end position="309"/>
    </location>
</feature>
<feature type="compositionally biased region" description="Polar residues" evidence="6">
    <location>
        <begin position="528"/>
        <end position="540"/>
    </location>
</feature>
<evidence type="ECO:0000256" key="4">
    <source>
        <dbReference type="ARBA" id="ARBA00023242"/>
    </source>
</evidence>
<feature type="compositionally biased region" description="Polar residues" evidence="6">
    <location>
        <begin position="267"/>
        <end position="287"/>
    </location>
</feature>
<dbReference type="Proteomes" id="UP000008064">
    <property type="component" value="Unassembled WGS sequence"/>
</dbReference>
<dbReference type="SUPFAM" id="SSF46689">
    <property type="entry name" value="Homeodomain-like"/>
    <property type="match status" value="1"/>
</dbReference>
<name>F8NYM8_SERL9</name>
<dbReference type="Gene3D" id="1.10.10.60">
    <property type="entry name" value="Homeodomain-like"/>
    <property type="match status" value="1"/>
</dbReference>
<feature type="region of interest" description="Disordered" evidence="6">
    <location>
        <begin position="39"/>
        <end position="89"/>
    </location>
</feature>
<proteinExistence type="inferred from homology"/>
<keyword evidence="3 5" id="KW-0371">Homeobox</keyword>
<dbReference type="KEGG" id="sla:SERLADRAFT_450026"/>
<feature type="compositionally biased region" description="Basic and acidic residues" evidence="6">
    <location>
        <begin position="164"/>
        <end position="180"/>
    </location>
</feature>
<comment type="subcellular location">
    <subcellularLocation>
        <location evidence="5">Nucleus</location>
    </subcellularLocation>
</comment>
<feature type="region of interest" description="Disordered" evidence="6">
    <location>
        <begin position="417"/>
        <end position="440"/>
    </location>
</feature>
<feature type="compositionally biased region" description="Low complexity" evidence="6">
    <location>
        <begin position="195"/>
        <end position="219"/>
    </location>
</feature>
<feature type="region of interest" description="Disordered" evidence="6">
    <location>
        <begin position="237"/>
        <end position="361"/>
    </location>
</feature>
<dbReference type="Pfam" id="PF05920">
    <property type="entry name" value="Homeobox_KN"/>
    <property type="match status" value="1"/>
</dbReference>
<dbReference type="HOGENOM" id="CLU_017162_0_0_1"/>